<dbReference type="EMBL" id="CAJJDN010000052">
    <property type="protein sequence ID" value="CAD8088234.1"/>
    <property type="molecule type" value="Genomic_DNA"/>
</dbReference>
<name>A0A8S1NNQ4_9CILI</name>
<protein>
    <submittedName>
        <fullName evidence="1">Uncharacterized protein</fullName>
    </submittedName>
</protein>
<evidence type="ECO:0000313" key="1">
    <source>
        <dbReference type="EMBL" id="CAD8088234.1"/>
    </source>
</evidence>
<accession>A0A8S1NNQ4</accession>
<comment type="caution">
    <text evidence="1">The sequence shown here is derived from an EMBL/GenBank/DDBJ whole genome shotgun (WGS) entry which is preliminary data.</text>
</comment>
<evidence type="ECO:0000313" key="2">
    <source>
        <dbReference type="Proteomes" id="UP000692954"/>
    </source>
</evidence>
<reference evidence="1" key="1">
    <citation type="submission" date="2021-01" db="EMBL/GenBank/DDBJ databases">
        <authorList>
            <consortium name="Genoscope - CEA"/>
            <person name="William W."/>
        </authorList>
    </citation>
    <scope>NUCLEOTIDE SEQUENCE</scope>
</reference>
<organism evidence="1 2">
    <name type="scientific">Paramecium sonneborni</name>
    <dbReference type="NCBI Taxonomy" id="65129"/>
    <lineage>
        <taxon>Eukaryota</taxon>
        <taxon>Sar</taxon>
        <taxon>Alveolata</taxon>
        <taxon>Ciliophora</taxon>
        <taxon>Intramacronucleata</taxon>
        <taxon>Oligohymenophorea</taxon>
        <taxon>Peniculida</taxon>
        <taxon>Parameciidae</taxon>
        <taxon>Paramecium</taxon>
    </lineage>
</organism>
<dbReference type="Proteomes" id="UP000692954">
    <property type="component" value="Unassembled WGS sequence"/>
</dbReference>
<sequence length="61" mass="7333">MLLCRFKVIGLSSNKTQSQMGFKRLFIQFQEFHECLMSLLIFLSQYVNISQNRQLSFQTYF</sequence>
<proteinExistence type="predicted"/>
<dbReference type="AlphaFoldDB" id="A0A8S1NNQ4"/>
<gene>
    <name evidence="1" type="ORF">PSON_ATCC_30995.1.T0520250</name>
</gene>
<keyword evidence="2" id="KW-1185">Reference proteome</keyword>